<comment type="caution">
    <text evidence="9">The sequence shown here is derived from an EMBL/GenBank/DDBJ whole genome shotgun (WGS) entry which is preliminary data.</text>
</comment>
<evidence type="ECO:0000256" key="5">
    <source>
        <dbReference type="SAM" id="MobiDB-lite"/>
    </source>
</evidence>
<name>A0A2W2HQL7_9ACTN</name>
<dbReference type="GO" id="GO:0006352">
    <property type="term" value="P:DNA-templated transcription initiation"/>
    <property type="evidence" value="ECO:0007669"/>
    <property type="project" value="InterPro"/>
</dbReference>
<dbReference type="Pfam" id="PF04542">
    <property type="entry name" value="Sigma70_r2"/>
    <property type="match status" value="1"/>
</dbReference>
<dbReference type="InterPro" id="IPR013249">
    <property type="entry name" value="RNA_pol_sigma70_r4_t2"/>
</dbReference>
<evidence type="ECO:0000256" key="2">
    <source>
        <dbReference type="ARBA" id="ARBA00023015"/>
    </source>
</evidence>
<evidence type="ECO:0000256" key="1">
    <source>
        <dbReference type="ARBA" id="ARBA00010641"/>
    </source>
</evidence>
<protein>
    <submittedName>
        <fullName evidence="9">RNA polymerase subunit sigma-24</fullName>
    </submittedName>
</protein>
<dbReference type="Gene3D" id="1.10.1740.10">
    <property type="match status" value="1"/>
</dbReference>
<evidence type="ECO:0000259" key="7">
    <source>
        <dbReference type="Pfam" id="PF08281"/>
    </source>
</evidence>
<sequence>MARADRPALMPTAENGSPDTAPDTQPGTESARRAVEAVWRIESARIVAALARYTGELELAEDVAQEALAEALVTWAREGAPANPVGWLLTTARRRAIDGFRRRSGLDARYAMLAGRLAEGEAAAGAVDPRERQDDLPWDPDRVDDDILALIFMACHPVLSPEARVALTLRAVGGLSSEEIARAFLVPVPTVQARITRAKKTIAAAGVPFEQPPAAERRERLGGVLSVLYVTFTEGSTATSGDRLLRADLAYEAIRLARMLAALLPGEPEVYGLLALFELTSARFPARTGPDGEAVLLEDQDRRLWDRSAIRRGQAALARATAGRGLGPYGLQAAIASCHASASSVAETDWERIVLLYEALGRVAPSPVVELNRAVAVAMANGPGLALSIVDELAASGRLAGSHLLPGVRGELLARLGRGAEARAELEFAARLCGNARERAVLLRKAAALD</sequence>
<keyword evidence="10" id="KW-1185">Reference proteome</keyword>
<evidence type="ECO:0000259" key="8">
    <source>
        <dbReference type="Pfam" id="PF20239"/>
    </source>
</evidence>
<comment type="similarity">
    <text evidence="1">Belongs to the sigma-70 factor family. ECF subfamily.</text>
</comment>
<dbReference type="GO" id="GO:0016987">
    <property type="term" value="F:sigma factor activity"/>
    <property type="evidence" value="ECO:0007669"/>
    <property type="project" value="UniProtKB-KW"/>
</dbReference>
<evidence type="ECO:0000256" key="3">
    <source>
        <dbReference type="ARBA" id="ARBA00023082"/>
    </source>
</evidence>
<dbReference type="InterPro" id="IPR036388">
    <property type="entry name" value="WH-like_DNA-bd_sf"/>
</dbReference>
<evidence type="ECO:0000313" key="9">
    <source>
        <dbReference type="EMBL" id="PZG52810.1"/>
    </source>
</evidence>
<dbReference type="InterPro" id="IPR013324">
    <property type="entry name" value="RNA_pol_sigma_r3/r4-like"/>
</dbReference>
<organism evidence="9 10">
    <name type="scientific">Spongiactinospora gelatinilytica</name>
    <dbReference type="NCBI Taxonomy" id="2666298"/>
    <lineage>
        <taxon>Bacteria</taxon>
        <taxon>Bacillati</taxon>
        <taxon>Actinomycetota</taxon>
        <taxon>Actinomycetes</taxon>
        <taxon>Streptosporangiales</taxon>
        <taxon>Streptosporangiaceae</taxon>
        <taxon>Spongiactinospora</taxon>
    </lineage>
</organism>
<dbReference type="InterPro" id="IPR007627">
    <property type="entry name" value="RNA_pol_sigma70_r2"/>
</dbReference>
<dbReference type="PANTHER" id="PTHR47756">
    <property type="entry name" value="BLL6612 PROTEIN-RELATED"/>
    <property type="match status" value="1"/>
</dbReference>
<keyword evidence="3" id="KW-0731">Sigma factor</keyword>
<reference evidence="9 10" key="1">
    <citation type="submission" date="2018-01" db="EMBL/GenBank/DDBJ databases">
        <title>Draft genome sequence of Sphaerisporangium sp. 7K107.</title>
        <authorList>
            <person name="Sahin N."/>
            <person name="Saygin H."/>
            <person name="Ay H."/>
        </authorList>
    </citation>
    <scope>NUCLEOTIDE SEQUENCE [LARGE SCALE GENOMIC DNA]</scope>
    <source>
        <strain evidence="9 10">7K107</strain>
    </source>
</reference>
<dbReference type="SUPFAM" id="SSF88946">
    <property type="entry name" value="Sigma2 domain of RNA polymerase sigma factors"/>
    <property type="match status" value="1"/>
</dbReference>
<dbReference type="PANTHER" id="PTHR47756:SF2">
    <property type="entry name" value="BLL6612 PROTEIN"/>
    <property type="match status" value="1"/>
</dbReference>
<keyword evidence="4" id="KW-0804">Transcription</keyword>
<dbReference type="Proteomes" id="UP000248544">
    <property type="component" value="Unassembled WGS sequence"/>
</dbReference>
<dbReference type="Pfam" id="PF08281">
    <property type="entry name" value="Sigma70_r4_2"/>
    <property type="match status" value="1"/>
</dbReference>
<gene>
    <name evidence="9" type="ORF">C1I98_06935</name>
</gene>
<proteinExistence type="inferred from homology"/>
<feature type="domain" description="DUF6596" evidence="8">
    <location>
        <begin position="220"/>
        <end position="320"/>
    </location>
</feature>
<feature type="domain" description="RNA polymerase sigma factor 70 region 4 type 2" evidence="7">
    <location>
        <begin position="151"/>
        <end position="201"/>
    </location>
</feature>
<dbReference type="EMBL" id="POUA01000033">
    <property type="protein sequence ID" value="PZG52810.1"/>
    <property type="molecule type" value="Genomic_DNA"/>
</dbReference>
<dbReference type="SUPFAM" id="SSF88659">
    <property type="entry name" value="Sigma3 and sigma4 domains of RNA polymerase sigma factors"/>
    <property type="match status" value="1"/>
</dbReference>
<accession>A0A2W2HQL7</accession>
<dbReference type="Gene3D" id="1.10.10.10">
    <property type="entry name" value="Winged helix-like DNA-binding domain superfamily/Winged helix DNA-binding domain"/>
    <property type="match status" value="1"/>
</dbReference>
<evidence type="ECO:0000313" key="10">
    <source>
        <dbReference type="Proteomes" id="UP000248544"/>
    </source>
</evidence>
<feature type="compositionally biased region" description="Polar residues" evidence="5">
    <location>
        <begin position="14"/>
        <end position="28"/>
    </location>
</feature>
<dbReference type="Pfam" id="PF20239">
    <property type="entry name" value="DUF6596"/>
    <property type="match status" value="1"/>
</dbReference>
<dbReference type="AlphaFoldDB" id="A0A2W2HQL7"/>
<dbReference type="InterPro" id="IPR013325">
    <property type="entry name" value="RNA_pol_sigma_r2"/>
</dbReference>
<evidence type="ECO:0000256" key="4">
    <source>
        <dbReference type="ARBA" id="ARBA00023163"/>
    </source>
</evidence>
<dbReference type="GO" id="GO:0003677">
    <property type="term" value="F:DNA binding"/>
    <property type="evidence" value="ECO:0007669"/>
    <property type="project" value="InterPro"/>
</dbReference>
<dbReference type="InterPro" id="IPR046531">
    <property type="entry name" value="DUF6596"/>
</dbReference>
<evidence type="ECO:0000259" key="6">
    <source>
        <dbReference type="Pfam" id="PF04542"/>
    </source>
</evidence>
<keyword evidence="2" id="KW-0805">Transcription regulation</keyword>
<feature type="region of interest" description="Disordered" evidence="5">
    <location>
        <begin position="1"/>
        <end position="32"/>
    </location>
</feature>
<feature type="domain" description="RNA polymerase sigma-70 region 2" evidence="6">
    <location>
        <begin position="45"/>
        <end position="104"/>
    </location>
</feature>